<gene>
    <name evidence="2" type="ORF">J2X11_000119</name>
</gene>
<dbReference type="Proteomes" id="UP001257739">
    <property type="component" value="Unassembled WGS sequence"/>
</dbReference>
<feature type="domain" description="LytR/CpsA/Psr regulator C-terminal" evidence="1">
    <location>
        <begin position="55"/>
        <end position="142"/>
    </location>
</feature>
<protein>
    <recommendedName>
        <fullName evidence="1">LytR/CpsA/Psr regulator C-terminal domain-containing protein</fullName>
    </recommendedName>
</protein>
<dbReference type="InterPro" id="IPR027381">
    <property type="entry name" value="LytR/CpsA/Psr_C"/>
</dbReference>
<name>A0ABU1UJG1_9ACTN</name>
<comment type="caution">
    <text evidence="2">The sequence shown here is derived from an EMBL/GenBank/DDBJ whole genome shotgun (WGS) entry which is preliminary data.</text>
</comment>
<keyword evidence="3" id="KW-1185">Reference proteome</keyword>
<evidence type="ECO:0000259" key="1">
    <source>
        <dbReference type="Pfam" id="PF13399"/>
    </source>
</evidence>
<sequence>MTPRNLTLVGSAVVFVVGLIAGFQMLLAKPPEPTVAATCEARTVKAGDKLTSNLITVNVFNASKKSGLANRVNINLQRNGFLGGEIGNSNSGAKPAPVTILTNDPNDPRVELVAAQFMNNVDYSVPDIAVKEGVVIVIGDGFTKLKGKPVRSIVASTDVTTCVPIVALP</sequence>
<dbReference type="EMBL" id="JAVDWH010000001">
    <property type="protein sequence ID" value="MDR7085280.1"/>
    <property type="molecule type" value="Genomic_DNA"/>
</dbReference>
<organism evidence="2 3">
    <name type="scientific">Aeromicrobium panaciterrae</name>
    <dbReference type="NCBI Taxonomy" id="363861"/>
    <lineage>
        <taxon>Bacteria</taxon>
        <taxon>Bacillati</taxon>
        <taxon>Actinomycetota</taxon>
        <taxon>Actinomycetes</taxon>
        <taxon>Propionibacteriales</taxon>
        <taxon>Nocardioidaceae</taxon>
        <taxon>Aeromicrobium</taxon>
    </lineage>
</organism>
<reference evidence="2 3" key="1">
    <citation type="submission" date="2023-07" db="EMBL/GenBank/DDBJ databases">
        <title>Sorghum-associated microbial communities from plants grown in Nebraska, USA.</title>
        <authorList>
            <person name="Schachtman D."/>
        </authorList>
    </citation>
    <scope>NUCLEOTIDE SEQUENCE [LARGE SCALE GENOMIC DNA]</scope>
    <source>
        <strain evidence="2 3">BE248</strain>
    </source>
</reference>
<proteinExistence type="predicted"/>
<evidence type="ECO:0000313" key="2">
    <source>
        <dbReference type="EMBL" id="MDR7085280.1"/>
    </source>
</evidence>
<accession>A0ABU1UJG1</accession>
<dbReference type="Pfam" id="PF13399">
    <property type="entry name" value="LytR_C"/>
    <property type="match status" value="1"/>
</dbReference>
<dbReference type="RefSeq" id="WP_309965285.1">
    <property type="nucleotide sequence ID" value="NZ_JAVDWH010000001.1"/>
</dbReference>
<dbReference type="Gene3D" id="3.30.70.2390">
    <property type="match status" value="1"/>
</dbReference>
<evidence type="ECO:0000313" key="3">
    <source>
        <dbReference type="Proteomes" id="UP001257739"/>
    </source>
</evidence>